<evidence type="ECO:0000313" key="7">
    <source>
        <dbReference type="Proteomes" id="UP000184368"/>
    </source>
</evidence>
<dbReference type="GO" id="GO:0016887">
    <property type="term" value="F:ATP hydrolysis activity"/>
    <property type="evidence" value="ECO:0007669"/>
    <property type="project" value="InterPro"/>
</dbReference>
<dbReference type="Pfam" id="PF00005">
    <property type="entry name" value="ABC_tran"/>
    <property type="match status" value="1"/>
</dbReference>
<dbReference type="InterPro" id="IPR003439">
    <property type="entry name" value="ABC_transporter-like_ATP-bd"/>
</dbReference>
<dbReference type="PANTHER" id="PTHR43335">
    <property type="entry name" value="ABC TRANSPORTER, ATP-BINDING PROTEIN"/>
    <property type="match status" value="1"/>
</dbReference>
<gene>
    <name evidence="6" type="ORF">SAMN05444008_12162</name>
</gene>
<dbReference type="Proteomes" id="UP000184368">
    <property type="component" value="Unassembled WGS sequence"/>
</dbReference>
<dbReference type="Gene3D" id="3.40.50.300">
    <property type="entry name" value="P-loop containing nucleotide triphosphate hydrolases"/>
    <property type="match status" value="1"/>
</dbReference>
<reference evidence="6 7" key="1">
    <citation type="submission" date="2016-11" db="EMBL/GenBank/DDBJ databases">
        <authorList>
            <person name="Jaros S."/>
            <person name="Januszkiewicz K."/>
            <person name="Wedrychowicz H."/>
        </authorList>
    </citation>
    <scope>NUCLEOTIDE SEQUENCE [LARGE SCALE GENOMIC DNA]</scope>
    <source>
        <strain evidence="6 7">DSM 26897</strain>
    </source>
</reference>
<organism evidence="6 7">
    <name type="scientific">Cnuella takakiae</name>
    <dbReference type="NCBI Taxonomy" id="1302690"/>
    <lineage>
        <taxon>Bacteria</taxon>
        <taxon>Pseudomonadati</taxon>
        <taxon>Bacteroidota</taxon>
        <taxon>Chitinophagia</taxon>
        <taxon>Chitinophagales</taxon>
        <taxon>Chitinophagaceae</taxon>
        <taxon>Cnuella</taxon>
    </lineage>
</organism>
<keyword evidence="3" id="KW-0547">Nucleotide-binding</keyword>
<dbReference type="EMBL" id="FQUO01000021">
    <property type="protein sequence ID" value="SHG22701.1"/>
    <property type="molecule type" value="Genomic_DNA"/>
</dbReference>
<keyword evidence="7" id="KW-1185">Reference proteome</keyword>
<evidence type="ECO:0000256" key="1">
    <source>
        <dbReference type="ARBA" id="ARBA00005417"/>
    </source>
</evidence>
<evidence type="ECO:0000256" key="3">
    <source>
        <dbReference type="ARBA" id="ARBA00022741"/>
    </source>
</evidence>
<dbReference type="InterPro" id="IPR003593">
    <property type="entry name" value="AAA+_ATPase"/>
</dbReference>
<keyword evidence="4 6" id="KW-0067">ATP-binding</keyword>
<evidence type="ECO:0000259" key="5">
    <source>
        <dbReference type="PROSITE" id="PS50893"/>
    </source>
</evidence>
<sequence>MHMRETLISVNNLVKDFKGLRAVNGLSFTVPQGEVYGFLGQNGAGKSTTIRMLLTLVQPTSGSIQLFGQNLTTERHTILRQVGAVIERPDLYKYLTAYDNLRIMARLSGVKVGQKELMRELERVGLGQRAHSRVKTFSQGMKQRLGIACALIHNPQLIILDEPTNGLDPQGIADIRNLILHLVKNEGKSVFVSSHLLSEIQLIADSMLIIDKGREVAQGRVSELLNPSETIVQLHTTDDAATTQWLQASQWQQHLAPAADGIQLRLHSNRIPLLNRDLVGAGVDVLSLQSRHSLEDYFLSLTTSNQHVAAYQH</sequence>
<evidence type="ECO:0000256" key="2">
    <source>
        <dbReference type="ARBA" id="ARBA00022448"/>
    </source>
</evidence>
<keyword evidence="2" id="KW-0813">Transport</keyword>
<dbReference type="PROSITE" id="PS00211">
    <property type="entry name" value="ABC_TRANSPORTER_1"/>
    <property type="match status" value="1"/>
</dbReference>
<dbReference type="AlphaFoldDB" id="A0A1M5I359"/>
<feature type="domain" description="ABC transporter" evidence="5">
    <location>
        <begin position="8"/>
        <end position="237"/>
    </location>
</feature>
<evidence type="ECO:0000313" key="6">
    <source>
        <dbReference type="EMBL" id="SHG22701.1"/>
    </source>
</evidence>
<dbReference type="SUPFAM" id="SSF52540">
    <property type="entry name" value="P-loop containing nucleoside triphosphate hydrolases"/>
    <property type="match status" value="1"/>
</dbReference>
<dbReference type="GO" id="GO:0005524">
    <property type="term" value="F:ATP binding"/>
    <property type="evidence" value="ECO:0007669"/>
    <property type="project" value="UniProtKB-KW"/>
</dbReference>
<comment type="similarity">
    <text evidence="1">Belongs to the ABC transporter superfamily.</text>
</comment>
<proteinExistence type="inferred from homology"/>
<dbReference type="InterPro" id="IPR017871">
    <property type="entry name" value="ABC_transporter-like_CS"/>
</dbReference>
<accession>A0A1M5I359</accession>
<protein>
    <submittedName>
        <fullName evidence="6">ABC-2 type transport system ATP-binding protein</fullName>
    </submittedName>
</protein>
<dbReference type="STRING" id="1302690.BUE76_05145"/>
<dbReference type="InterPro" id="IPR027417">
    <property type="entry name" value="P-loop_NTPase"/>
</dbReference>
<dbReference type="SMART" id="SM00382">
    <property type="entry name" value="AAA"/>
    <property type="match status" value="1"/>
</dbReference>
<name>A0A1M5I359_9BACT</name>
<dbReference type="PROSITE" id="PS50893">
    <property type="entry name" value="ABC_TRANSPORTER_2"/>
    <property type="match status" value="1"/>
</dbReference>
<evidence type="ECO:0000256" key="4">
    <source>
        <dbReference type="ARBA" id="ARBA00022840"/>
    </source>
</evidence>
<dbReference type="PANTHER" id="PTHR43335:SF4">
    <property type="entry name" value="ABC TRANSPORTER, ATP-BINDING PROTEIN"/>
    <property type="match status" value="1"/>
</dbReference>